<evidence type="ECO:0000313" key="2">
    <source>
        <dbReference type="Proteomes" id="UP000824120"/>
    </source>
</evidence>
<accession>A0A9J5WWV1</accession>
<protein>
    <submittedName>
        <fullName evidence="1">Uncharacterized protein</fullName>
    </submittedName>
</protein>
<proteinExistence type="predicted"/>
<keyword evidence="2" id="KW-1185">Reference proteome</keyword>
<name>A0A9J5WWV1_SOLCO</name>
<gene>
    <name evidence="1" type="ORF">H5410_050091</name>
</gene>
<dbReference type="AlphaFoldDB" id="A0A9J5WWV1"/>
<comment type="caution">
    <text evidence="1">The sequence shown here is derived from an EMBL/GenBank/DDBJ whole genome shotgun (WGS) entry which is preliminary data.</text>
</comment>
<sequence>MANDKGGTTKFQAKSTVNFNTQSRSNLKYWLLWKLNFWDVWTFPVKRMHKTVSDKWLRKLQNQSMQNKLEAHLLIKVVALDHKNKTARVKINK</sequence>
<dbReference type="EMBL" id="JACXVP010000010">
    <property type="protein sequence ID" value="KAG5579464.1"/>
    <property type="molecule type" value="Genomic_DNA"/>
</dbReference>
<reference evidence="1 2" key="1">
    <citation type="submission" date="2020-09" db="EMBL/GenBank/DDBJ databases">
        <title>De no assembly of potato wild relative species, Solanum commersonii.</title>
        <authorList>
            <person name="Cho K."/>
        </authorList>
    </citation>
    <scope>NUCLEOTIDE SEQUENCE [LARGE SCALE GENOMIC DNA]</scope>
    <source>
        <strain evidence="1">LZ3.2</strain>
        <tissue evidence="1">Leaf</tissue>
    </source>
</reference>
<organism evidence="1 2">
    <name type="scientific">Solanum commersonii</name>
    <name type="common">Commerson's wild potato</name>
    <name type="synonym">Commerson's nightshade</name>
    <dbReference type="NCBI Taxonomy" id="4109"/>
    <lineage>
        <taxon>Eukaryota</taxon>
        <taxon>Viridiplantae</taxon>
        <taxon>Streptophyta</taxon>
        <taxon>Embryophyta</taxon>
        <taxon>Tracheophyta</taxon>
        <taxon>Spermatophyta</taxon>
        <taxon>Magnoliopsida</taxon>
        <taxon>eudicotyledons</taxon>
        <taxon>Gunneridae</taxon>
        <taxon>Pentapetalae</taxon>
        <taxon>asterids</taxon>
        <taxon>lamiids</taxon>
        <taxon>Solanales</taxon>
        <taxon>Solanaceae</taxon>
        <taxon>Solanoideae</taxon>
        <taxon>Solaneae</taxon>
        <taxon>Solanum</taxon>
    </lineage>
</organism>
<evidence type="ECO:0000313" key="1">
    <source>
        <dbReference type="EMBL" id="KAG5579464.1"/>
    </source>
</evidence>
<dbReference type="Proteomes" id="UP000824120">
    <property type="component" value="Chromosome 10"/>
</dbReference>